<organism evidence="1 2">
    <name type="scientific">Paramecium primaurelia</name>
    <dbReference type="NCBI Taxonomy" id="5886"/>
    <lineage>
        <taxon>Eukaryota</taxon>
        <taxon>Sar</taxon>
        <taxon>Alveolata</taxon>
        <taxon>Ciliophora</taxon>
        <taxon>Intramacronucleata</taxon>
        <taxon>Oligohymenophorea</taxon>
        <taxon>Peniculida</taxon>
        <taxon>Parameciidae</taxon>
        <taxon>Paramecium</taxon>
    </lineage>
</organism>
<dbReference type="Proteomes" id="UP000688137">
    <property type="component" value="Unassembled WGS sequence"/>
</dbReference>
<evidence type="ECO:0000313" key="2">
    <source>
        <dbReference type="Proteomes" id="UP000688137"/>
    </source>
</evidence>
<reference evidence="1" key="1">
    <citation type="submission" date="2021-01" db="EMBL/GenBank/DDBJ databases">
        <authorList>
            <consortium name="Genoscope - CEA"/>
            <person name="William W."/>
        </authorList>
    </citation>
    <scope>NUCLEOTIDE SEQUENCE</scope>
</reference>
<comment type="caution">
    <text evidence="1">The sequence shown here is derived from an EMBL/GenBank/DDBJ whole genome shotgun (WGS) entry which is preliminary data.</text>
</comment>
<sequence>MLSGQCIELMFSQQLFNCKMWRQYYDRGFIRKVMMEMINHMMKIQCCVECEQNQCIMHEDKFYILDIELKKFCKQIRIKMIKTLSSNYKFKEYFTLRC</sequence>
<proteinExistence type="predicted"/>
<dbReference type="EMBL" id="CAJJDM010000049">
    <property type="protein sequence ID" value="CAD8072689.1"/>
    <property type="molecule type" value="Genomic_DNA"/>
</dbReference>
<keyword evidence="2" id="KW-1185">Reference proteome</keyword>
<name>A0A8S1LZL8_PARPR</name>
<evidence type="ECO:0000313" key="1">
    <source>
        <dbReference type="EMBL" id="CAD8072689.1"/>
    </source>
</evidence>
<protein>
    <submittedName>
        <fullName evidence="1">Uncharacterized protein</fullName>
    </submittedName>
</protein>
<gene>
    <name evidence="1" type="ORF">PPRIM_AZ9-3.1.T0490255</name>
</gene>
<accession>A0A8S1LZL8</accession>
<dbReference type="AlphaFoldDB" id="A0A8S1LZL8"/>